<evidence type="ECO:0000313" key="4">
    <source>
        <dbReference type="Proteomes" id="UP000011885"/>
    </source>
</evidence>
<dbReference type="Pfam" id="PF06439">
    <property type="entry name" value="3keto-disac_hyd"/>
    <property type="match status" value="1"/>
</dbReference>
<feature type="chain" id="PRO_5004072806" evidence="1">
    <location>
        <begin position="23"/>
        <end position="286"/>
    </location>
</feature>
<organism evidence="3 4">
    <name type="scientific">Rhodopirellula sallentina SM41</name>
    <dbReference type="NCBI Taxonomy" id="1263870"/>
    <lineage>
        <taxon>Bacteria</taxon>
        <taxon>Pseudomonadati</taxon>
        <taxon>Planctomycetota</taxon>
        <taxon>Planctomycetia</taxon>
        <taxon>Pirellulales</taxon>
        <taxon>Pirellulaceae</taxon>
        <taxon>Rhodopirellula</taxon>
    </lineage>
</organism>
<dbReference type="Proteomes" id="UP000011885">
    <property type="component" value="Unassembled WGS sequence"/>
</dbReference>
<dbReference type="OrthoDB" id="259356at2"/>
<dbReference type="Gene3D" id="2.60.120.560">
    <property type="entry name" value="Exo-inulinase, domain 1"/>
    <property type="match status" value="1"/>
</dbReference>
<keyword evidence="4" id="KW-1185">Reference proteome</keyword>
<dbReference type="AlphaFoldDB" id="M5TXU9"/>
<feature type="domain" description="3-keto-alpha-glucoside-1,2-lyase/3-keto-2-hydroxy-glucal hydratase" evidence="2">
    <location>
        <begin position="64"/>
        <end position="265"/>
    </location>
</feature>
<evidence type="ECO:0000259" key="2">
    <source>
        <dbReference type="Pfam" id="PF06439"/>
    </source>
</evidence>
<name>M5TXU9_9BACT</name>
<dbReference type="PATRIC" id="fig|1263870.3.peg.5013"/>
<gene>
    <name evidence="3" type="ORF">RSSM_04738</name>
</gene>
<proteinExistence type="predicted"/>
<feature type="signal peptide" evidence="1">
    <location>
        <begin position="1"/>
        <end position="22"/>
    </location>
</feature>
<evidence type="ECO:0000313" key="3">
    <source>
        <dbReference type="EMBL" id="EMI53844.1"/>
    </source>
</evidence>
<dbReference type="EMBL" id="ANOH01000325">
    <property type="protein sequence ID" value="EMI53844.1"/>
    <property type="molecule type" value="Genomic_DNA"/>
</dbReference>
<sequence>MYPRQLLVVLLLVLLATFSVPAVGSAQQWRPLLDKDLSNFEVWMGIPHSSVTGLPEGTYQSENTTKGTPMGLNADVKNVFSVSEIDGEPVLQISGEIYGGLTTLEEFQDFHFSTQFRWGDKKWPPRIDRLRDNGILYHCTGKHGTFWKVWKSCIEYQVQETDLGDLFALGGTSAAVRIRGRKYDPLSDVYLEKGNAISCAEPDAPHGEWNHLEIYAIGTTSVHVANGVVLMVLEDLKLRGKPLSHGQIQIQSEAAECEYKDMKIRSIEDFPPEIKAQMRLRDTETP</sequence>
<comment type="caution">
    <text evidence="3">The sequence shown here is derived from an EMBL/GenBank/DDBJ whole genome shotgun (WGS) entry which is preliminary data.</text>
</comment>
<evidence type="ECO:0000256" key="1">
    <source>
        <dbReference type="SAM" id="SignalP"/>
    </source>
</evidence>
<protein>
    <submittedName>
        <fullName evidence="3">Secreted protein containing DUF1080</fullName>
    </submittedName>
</protein>
<accession>M5TXU9</accession>
<keyword evidence="1" id="KW-0732">Signal</keyword>
<dbReference type="RefSeq" id="WP_008683913.1">
    <property type="nucleotide sequence ID" value="NZ_ANOH01000325.1"/>
</dbReference>
<dbReference type="GO" id="GO:0016787">
    <property type="term" value="F:hydrolase activity"/>
    <property type="evidence" value="ECO:0007669"/>
    <property type="project" value="InterPro"/>
</dbReference>
<reference evidence="3 4" key="1">
    <citation type="journal article" date="2013" name="Mar. Genomics">
        <title>Expression of sulfatases in Rhodopirellula baltica and the diversity of sulfatases in the genus Rhodopirellula.</title>
        <authorList>
            <person name="Wegner C.E."/>
            <person name="Richter-Heitmann T."/>
            <person name="Klindworth A."/>
            <person name="Klockow C."/>
            <person name="Richter M."/>
            <person name="Achstetter T."/>
            <person name="Glockner F.O."/>
            <person name="Harder J."/>
        </authorList>
    </citation>
    <scope>NUCLEOTIDE SEQUENCE [LARGE SCALE GENOMIC DNA]</scope>
    <source>
        <strain evidence="3 4">SM41</strain>
    </source>
</reference>
<dbReference type="InterPro" id="IPR010496">
    <property type="entry name" value="AL/BT2_dom"/>
</dbReference>